<evidence type="ECO:0000256" key="1">
    <source>
        <dbReference type="ARBA" id="ARBA00004571"/>
    </source>
</evidence>
<comment type="similarity">
    <text evidence="2">Belongs to the BexD/CtrA/VexA family.</text>
</comment>
<dbReference type="GO" id="GO:0006811">
    <property type="term" value="P:monoatomic ion transport"/>
    <property type="evidence" value="ECO:0007669"/>
    <property type="project" value="UniProtKB-KW"/>
</dbReference>
<keyword evidence="6" id="KW-0812">Transmembrane</keyword>
<evidence type="ECO:0000256" key="8">
    <source>
        <dbReference type="ARBA" id="ARBA00023047"/>
    </source>
</evidence>
<evidence type="ECO:0000259" key="16">
    <source>
        <dbReference type="Pfam" id="PF22461"/>
    </source>
</evidence>
<dbReference type="GO" id="GO:0046930">
    <property type="term" value="C:pore complex"/>
    <property type="evidence" value="ECO:0007669"/>
    <property type="project" value="UniProtKB-KW"/>
</dbReference>
<accession>A0A8J8B901</accession>
<keyword evidence="14" id="KW-0449">Lipoprotein</keyword>
<gene>
    <name evidence="17" type="ORF">KB874_14650</name>
</gene>
<dbReference type="GO" id="GO:0015159">
    <property type="term" value="F:polysaccharide transmembrane transporter activity"/>
    <property type="evidence" value="ECO:0007669"/>
    <property type="project" value="InterPro"/>
</dbReference>
<dbReference type="AlphaFoldDB" id="A0A8J8B901"/>
<dbReference type="Gene3D" id="3.10.560.10">
    <property type="entry name" value="Outer membrane lipoprotein wza domain like"/>
    <property type="match status" value="2"/>
</dbReference>
<evidence type="ECO:0000256" key="11">
    <source>
        <dbReference type="ARBA" id="ARBA00023136"/>
    </source>
</evidence>
<evidence type="ECO:0000313" key="18">
    <source>
        <dbReference type="Proteomes" id="UP000681356"/>
    </source>
</evidence>
<dbReference type="GO" id="GO:0015288">
    <property type="term" value="F:porin activity"/>
    <property type="evidence" value="ECO:0007669"/>
    <property type="project" value="UniProtKB-KW"/>
</dbReference>
<keyword evidence="5" id="KW-0762">Sugar transport</keyword>
<keyword evidence="13" id="KW-0998">Cell outer membrane</keyword>
<evidence type="ECO:0000259" key="15">
    <source>
        <dbReference type="Pfam" id="PF02563"/>
    </source>
</evidence>
<evidence type="ECO:0000256" key="7">
    <source>
        <dbReference type="ARBA" id="ARBA00022729"/>
    </source>
</evidence>
<evidence type="ECO:0000256" key="14">
    <source>
        <dbReference type="ARBA" id="ARBA00023288"/>
    </source>
</evidence>
<protein>
    <submittedName>
        <fullName evidence="17">Polysaccharide biosynthesis/export family protein</fullName>
    </submittedName>
</protein>
<evidence type="ECO:0000256" key="9">
    <source>
        <dbReference type="ARBA" id="ARBA00023065"/>
    </source>
</evidence>
<dbReference type="InterPro" id="IPR003715">
    <property type="entry name" value="Poly_export_N"/>
</dbReference>
<dbReference type="PANTHER" id="PTHR33619">
    <property type="entry name" value="POLYSACCHARIDE EXPORT PROTEIN GFCE-RELATED"/>
    <property type="match status" value="1"/>
</dbReference>
<dbReference type="Pfam" id="PF22461">
    <property type="entry name" value="SLBB_2"/>
    <property type="match status" value="1"/>
</dbReference>
<comment type="caution">
    <text evidence="17">The sequence shown here is derived from an EMBL/GenBank/DDBJ whole genome shotgun (WGS) entry which is preliminary data.</text>
</comment>
<feature type="domain" description="SLBB" evidence="16">
    <location>
        <begin position="254"/>
        <end position="346"/>
    </location>
</feature>
<reference evidence="17" key="1">
    <citation type="submission" date="2021-04" db="EMBL/GenBank/DDBJ databases">
        <authorList>
            <person name="Yoon J."/>
        </authorList>
    </citation>
    <scope>NUCLEOTIDE SEQUENCE</scope>
    <source>
        <strain evidence="17">KMU-90</strain>
    </source>
</reference>
<feature type="domain" description="Polysaccharide export protein N-terminal" evidence="15">
    <location>
        <begin position="82"/>
        <end position="161"/>
    </location>
</feature>
<dbReference type="InterPro" id="IPR054765">
    <property type="entry name" value="SLBB_dom"/>
</dbReference>
<dbReference type="GO" id="GO:0009279">
    <property type="term" value="C:cell outer membrane"/>
    <property type="evidence" value="ECO:0007669"/>
    <property type="project" value="UniProtKB-SubCell"/>
</dbReference>
<dbReference type="Pfam" id="PF02563">
    <property type="entry name" value="Poly_export"/>
    <property type="match status" value="1"/>
</dbReference>
<dbReference type="Proteomes" id="UP000681356">
    <property type="component" value="Unassembled WGS sequence"/>
</dbReference>
<keyword evidence="9" id="KW-0406">Ion transport</keyword>
<keyword evidence="4" id="KW-1134">Transmembrane beta strand</keyword>
<dbReference type="PANTHER" id="PTHR33619:SF3">
    <property type="entry name" value="POLYSACCHARIDE EXPORT PROTEIN GFCE-RELATED"/>
    <property type="match status" value="1"/>
</dbReference>
<sequence length="384" mass="40615">MKHSPSRWVRGCALLVAVSLVASCGLPRVGPNKREIFAGSVQKEGDAFIVAVNDRVTRATAVVPALGFSESFRNAGVLGSDTIQPGDTLGLTIWENVDDGLLSGETSNSTLLEEVQVDGAGFIFVPYAGRLKASGNTPERVRQIITEKLKDQTPDPQVQVRRLAGDGSTVSLIGSIGGQGVYAIERPTRTLSAMLARAGGITIQPEIAQVKVMRGAQAETIWFQDLYRNPGYDIALRGGDRILVEEDTRAFTALGATGTQARVPFESQTLSAIEAIAQVGGLLATAADPTGVFVFRNEPAEIANQVLGRNDLIGAQRVVYVLDLTQPNGMFLARDFVIRDDDTLYVTEAPFTQWNKTIAALTGSLAAVGTVDTAATTLGVAGGG</sequence>
<dbReference type="PROSITE" id="PS51257">
    <property type="entry name" value="PROKAR_LIPOPROTEIN"/>
    <property type="match status" value="1"/>
</dbReference>
<organism evidence="17 18">
    <name type="scientific">Thetidibacter halocola</name>
    <dbReference type="NCBI Taxonomy" id="2827239"/>
    <lineage>
        <taxon>Bacteria</taxon>
        <taxon>Pseudomonadati</taxon>
        <taxon>Pseudomonadota</taxon>
        <taxon>Alphaproteobacteria</taxon>
        <taxon>Rhodobacterales</taxon>
        <taxon>Roseobacteraceae</taxon>
        <taxon>Thetidibacter</taxon>
    </lineage>
</organism>
<evidence type="ECO:0000313" key="17">
    <source>
        <dbReference type="EMBL" id="MBS0125329.1"/>
    </source>
</evidence>
<evidence type="ECO:0000256" key="3">
    <source>
        <dbReference type="ARBA" id="ARBA00022448"/>
    </source>
</evidence>
<evidence type="ECO:0000256" key="4">
    <source>
        <dbReference type="ARBA" id="ARBA00022452"/>
    </source>
</evidence>
<proteinExistence type="inferred from homology"/>
<comment type="subcellular location">
    <subcellularLocation>
        <location evidence="1">Cell outer membrane</location>
        <topology evidence="1">Multi-pass membrane protein</topology>
    </subcellularLocation>
</comment>
<name>A0A8J8B901_9RHOB</name>
<evidence type="ECO:0000256" key="2">
    <source>
        <dbReference type="ARBA" id="ARBA00009450"/>
    </source>
</evidence>
<keyword evidence="8" id="KW-0625">Polysaccharide transport</keyword>
<evidence type="ECO:0000256" key="13">
    <source>
        <dbReference type="ARBA" id="ARBA00023237"/>
    </source>
</evidence>
<dbReference type="EMBL" id="JAGTUU010000005">
    <property type="protein sequence ID" value="MBS0125329.1"/>
    <property type="molecule type" value="Genomic_DNA"/>
</dbReference>
<evidence type="ECO:0000256" key="10">
    <source>
        <dbReference type="ARBA" id="ARBA00023114"/>
    </source>
</evidence>
<keyword evidence="7" id="KW-0732">Signal</keyword>
<keyword evidence="10" id="KW-0626">Porin</keyword>
<keyword evidence="12" id="KW-0564">Palmitate</keyword>
<dbReference type="InterPro" id="IPR049712">
    <property type="entry name" value="Poly_export"/>
</dbReference>
<evidence type="ECO:0000256" key="5">
    <source>
        <dbReference type="ARBA" id="ARBA00022597"/>
    </source>
</evidence>
<keyword evidence="18" id="KW-1185">Reference proteome</keyword>
<keyword evidence="11" id="KW-0472">Membrane</keyword>
<evidence type="ECO:0000256" key="6">
    <source>
        <dbReference type="ARBA" id="ARBA00022692"/>
    </source>
</evidence>
<dbReference type="RefSeq" id="WP_212537276.1">
    <property type="nucleotide sequence ID" value="NZ_JAGTUU010000005.1"/>
</dbReference>
<evidence type="ECO:0000256" key="12">
    <source>
        <dbReference type="ARBA" id="ARBA00023139"/>
    </source>
</evidence>
<keyword evidence="3" id="KW-0813">Transport</keyword>
<dbReference type="Gene3D" id="3.30.1950.10">
    <property type="entry name" value="wza like domain"/>
    <property type="match status" value="1"/>
</dbReference>